<reference evidence="22" key="1">
    <citation type="submission" date="2020-11" db="EMBL/GenBank/DDBJ databases">
        <authorList>
            <person name="Tran Van P."/>
        </authorList>
    </citation>
    <scope>NUCLEOTIDE SEQUENCE</scope>
</reference>
<dbReference type="GO" id="GO:0061630">
    <property type="term" value="F:ubiquitin protein ligase activity"/>
    <property type="evidence" value="ECO:0007669"/>
    <property type="project" value="UniProtKB-EC"/>
</dbReference>
<dbReference type="EMBL" id="CAJPEX010000230">
    <property type="protein sequence ID" value="CAG0914429.1"/>
    <property type="molecule type" value="Genomic_DNA"/>
</dbReference>
<dbReference type="SMART" id="SM00593">
    <property type="entry name" value="RUN"/>
    <property type="match status" value="1"/>
</dbReference>
<dbReference type="EMBL" id="OA882267">
    <property type="protein sequence ID" value="CAD7274277.1"/>
    <property type="molecule type" value="Genomic_DNA"/>
</dbReference>
<dbReference type="Gene3D" id="1.10.472.80">
    <property type="entry name" value="Ypt/Rab-GAP domain of gyp1p, domain 3"/>
    <property type="match status" value="1"/>
</dbReference>
<proteinExistence type="inferred from homology"/>
<evidence type="ECO:0000256" key="3">
    <source>
        <dbReference type="ARBA" id="ARBA00008649"/>
    </source>
</evidence>
<keyword evidence="10" id="KW-0833">Ubl conjugation pathway</keyword>
<evidence type="ECO:0000256" key="7">
    <source>
        <dbReference type="ARBA" id="ARBA00022723"/>
    </source>
</evidence>
<name>A0A7R9BFF6_9CRUS</name>
<feature type="domain" description="RUN" evidence="21">
    <location>
        <begin position="1402"/>
        <end position="1565"/>
    </location>
</feature>
<dbReference type="SUPFAM" id="SSF47923">
    <property type="entry name" value="Ypt/Rab-GAP domain of gyp1p"/>
    <property type="match status" value="2"/>
</dbReference>
<evidence type="ECO:0000256" key="2">
    <source>
        <dbReference type="ARBA" id="ARBA00006296"/>
    </source>
</evidence>
<dbReference type="PROSITE" id="PS50826">
    <property type="entry name" value="RUN"/>
    <property type="match status" value="1"/>
</dbReference>
<feature type="domain" description="Rab-GAP TBC" evidence="18">
    <location>
        <begin position="917"/>
        <end position="1108"/>
    </location>
</feature>
<keyword evidence="12" id="KW-0832">Ubl conjugation</keyword>
<evidence type="ECO:0000256" key="14">
    <source>
        <dbReference type="PROSITE-ProRule" id="PRU00192"/>
    </source>
</evidence>
<dbReference type="InterPro" id="IPR035833">
    <property type="entry name" value="SGSM3_SH3"/>
</dbReference>
<evidence type="ECO:0000256" key="15">
    <source>
        <dbReference type="PROSITE-ProRule" id="PRU00723"/>
    </source>
</evidence>
<feature type="domain" description="C3H1-type" evidence="20">
    <location>
        <begin position="508"/>
        <end position="534"/>
    </location>
</feature>
<dbReference type="PROSITE" id="PS50086">
    <property type="entry name" value="TBC_RABGAP"/>
    <property type="match status" value="1"/>
</dbReference>
<evidence type="ECO:0000259" key="19">
    <source>
        <dbReference type="PROSITE" id="PS50089"/>
    </source>
</evidence>
<comment type="similarity">
    <text evidence="2">Belongs to the small G protein signaling modulator family.</text>
</comment>
<dbReference type="SMART" id="SM00164">
    <property type="entry name" value="TBC"/>
    <property type="match status" value="1"/>
</dbReference>
<dbReference type="FunFam" id="1.10.472.80:FF:000012">
    <property type="entry name" value="Small G protein signaling modulator 3"/>
    <property type="match status" value="1"/>
</dbReference>
<dbReference type="InterPro" id="IPR013083">
    <property type="entry name" value="Znf_RING/FYVE/PHD"/>
</dbReference>
<dbReference type="InterPro" id="IPR000571">
    <property type="entry name" value="Znf_CCCH"/>
</dbReference>
<dbReference type="InterPro" id="IPR004012">
    <property type="entry name" value="Run_dom"/>
</dbReference>
<dbReference type="InterPro" id="IPR017907">
    <property type="entry name" value="Znf_RING_CS"/>
</dbReference>
<dbReference type="Pfam" id="PF00018">
    <property type="entry name" value="SH3_1"/>
    <property type="match status" value="1"/>
</dbReference>
<evidence type="ECO:0000256" key="13">
    <source>
        <dbReference type="ARBA" id="ARBA00030864"/>
    </source>
</evidence>
<dbReference type="FunFam" id="1.10.8.270:FF:000013">
    <property type="entry name" value="Small G protein signaling modulator 3"/>
    <property type="match status" value="1"/>
</dbReference>
<keyword evidence="9 15" id="KW-0863">Zinc-finger</keyword>
<evidence type="ECO:0000259" key="17">
    <source>
        <dbReference type="PROSITE" id="PS50002"/>
    </source>
</evidence>
<dbReference type="FunFam" id="3.30.40.10:FF:000117">
    <property type="entry name" value="Probable E3 ubiquitin-protein ligase makorin-1"/>
    <property type="match status" value="1"/>
</dbReference>
<dbReference type="Gene3D" id="3.30.40.10">
    <property type="entry name" value="Zinc/RING finger domain, C3HC4 (zinc finger)"/>
    <property type="match status" value="1"/>
</dbReference>
<evidence type="ECO:0000256" key="5">
    <source>
        <dbReference type="ARBA" id="ARBA00022443"/>
    </source>
</evidence>
<comment type="catalytic activity">
    <reaction evidence="1">
        <text>S-ubiquitinyl-[E2 ubiquitin-conjugating enzyme]-L-cysteine + [acceptor protein]-L-lysine = [E2 ubiquitin-conjugating enzyme]-L-cysteine + N(6)-ubiquitinyl-[acceptor protein]-L-lysine.</text>
        <dbReference type="EC" id="2.3.2.27"/>
    </reaction>
</comment>
<keyword evidence="11 15" id="KW-0862">Zinc</keyword>
<keyword evidence="7 15" id="KW-0479">Metal-binding</keyword>
<keyword evidence="23" id="KW-1185">Reference proteome</keyword>
<dbReference type="PROSITE" id="PS50103">
    <property type="entry name" value="ZF_C3H1"/>
    <property type="match status" value="2"/>
</dbReference>
<dbReference type="SMART" id="SM00356">
    <property type="entry name" value="ZnF_C3H1"/>
    <property type="match status" value="2"/>
</dbReference>
<dbReference type="InterPro" id="IPR037213">
    <property type="entry name" value="Run_dom_sf"/>
</dbReference>
<dbReference type="Pfam" id="PF00566">
    <property type="entry name" value="RabGAP-TBC"/>
    <property type="match status" value="1"/>
</dbReference>
<gene>
    <name evidence="22" type="ORF">NMOB1V02_LOCUS2125</name>
</gene>
<dbReference type="GO" id="GO:0000209">
    <property type="term" value="P:protein polyubiquitination"/>
    <property type="evidence" value="ECO:0007669"/>
    <property type="project" value="InterPro"/>
</dbReference>
<keyword evidence="8" id="KW-0677">Repeat</keyword>
<dbReference type="FunFam" id="2.30.30.40:FF:000115">
    <property type="entry name" value="Small G protein signaling modulator 3 homolog"/>
    <property type="match status" value="1"/>
</dbReference>
<organism evidence="22">
    <name type="scientific">Notodromas monacha</name>
    <dbReference type="NCBI Taxonomy" id="399045"/>
    <lineage>
        <taxon>Eukaryota</taxon>
        <taxon>Metazoa</taxon>
        <taxon>Ecdysozoa</taxon>
        <taxon>Arthropoda</taxon>
        <taxon>Crustacea</taxon>
        <taxon>Oligostraca</taxon>
        <taxon>Ostracoda</taxon>
        <taxon>Podocopa</taxon>
        <taxon>Podocopida</taxon>
        <taxon>Cypridocopina</taxon>
        <taxon>Cypridoidea</taxon>
        <taxon>Cyprididae</taxon>
        <taxon>Notodromas</taxon>
    </lineage>
</organism>
<feature type="domain" description="C3H1-type" evidence="20">
    <location>
        <begin position="667"/>
        <end position="696"/>
    </location>
</feature>
<dbReference type="Proteomes" id="UP000678499">
    <property type="component" value="Unassembled WGS sequence"/>
</dbReference>
<dbReference type="Gene3D" id="1.10.10.750">
    <property type="entry name" value="Ypt/Rab-GAP domain of gyp1p, domain 1"/>
    <property type="match status" value="1"/>
</dbReference>
<dbReference type="CDD" id="cd11813">
    <property type="entry name" value="SH3_SGSM3"/>
    <property type="match status" value="1"/>
</dbReference>
<feature type="domain" description="SH3" evidence="17">
    <location>
        <begin position="1327"/>
        <end position="1386"/>
    </location>
</feature>
<dbReference type="Pfam" id="PF00642">
    <property type="entry name" value="zf-CCCH"/>
    <property type="match status" value="1"/>
</dbReference>
<evidence type="ECO:0000256" key="11">
    <source>
        <dbReference type="ARBA" id="ARBA00022833"/>
    </source>
</evidence>
<evidence type="ECO:0000256" key="1">
    <source>
        <dbReference type="ARBA" id="ARBA00000900"/>
    </source>
</evidence>
<dbReference type="InterPro" id="IPR019494">
    <property type="entry name" value="FIST_C"/>
</dbReference>
<sequence length="1594" mass="179278">MDQLKRCANLFSGPEAVRDVLLEFAYSDLLYMILSCLGSNDLLSCREVCSSWVAVVDRVFARRSRGIVYQFAIHGSNPEYFEKTLRVQAKEPHRCASQLQKGLERYANIARETFECDDLVTSKDFSHKFIDSLRNRPRVIFFYGSKKQISRKVSAELLENNFLGCDVITVSSTPSVTGTLQPEAWKVESEGRKSVALCALPVFSSATEVLVMTRCKNEALSRFSERVISELQNQGKAVKGLLMYCSSQRIPGLLRALQNHFDDAEYFPPFHGGFAPSLLVNGAETKECAVFFRGEDIRIHSFVLDGETIGHDRMTVALTQRSEEIRKSMSVGEKFLFGLVCCCVSRGPPFHGAHNVESDAFERVFPGVPLFGFCGFGEFGTNSCAEKTGARFEIFHSFSSSFMLFSSSKIFDHVRPGNARNSQQHSAGVSDRVRAPSSANVTPTLHFSVLDPGGSTIRTSLSWADAPEFVPMSERPNAVTDGRSYAQAAGSTKVSGYSDVGHMAGACAEEELCPFAIAGECRYGEACVYVHGLICDLCETPCLHPNDEDQRKRHRTECLKRHEEDMKHSFDIAKSIDKSCGICYDVILEKPGKKADQRFGILSSCNHVFCISCIRKWRQQTENVVVPTKTARACPACRVMSDFVIPSKIWVEEKEDKEALIRTYKEEMRKKNCKHFNFGEGGCPFGNKCFYRHETRSGAKVDVGPPRRRTRVGADDEAEVSNVLMWDFITNHEFGSSFVLEAEVFDTTDSDTDSFSEPIDSYEDVWSDDDWFGLCSLVACPRTMSFSADAWDGDTDSVCDENELDHPPRGGPFSAIIPSMWPPNLKSYLMPVESESGEVHYDEFGFKIEEEDGPEQSSSPLLSTPFIEDPQERLQWLAYLEFAHGKECLTGVGGLSWDGVDSRLTQTDRLKSMIQAGIPHSLRAQVWLRISGALVKKLSSDSSYSEIVKASTSDQLTAAKQIEKDLLRTLPTNVCFASLNSPGIPKLRRILRAIAWLYPQIGYCQGMGVIVGSILLFMEEEDAFWMISAIIEDLLPASYYSQTLLGVQADQRVLREMVQGMLPELDKVLTDHDIELSLITLHWFLTLFASVVHMRVLLRIWDVLFYDGSIVMFQAALAMLKLEAHKMSETDNAADIFNLLSDIPGNMKEVPLLMTAFYEMGSQLSEVVISTQRRLQLAYLLASEGSLEAITPRSYLFGKEECEEGIDAKKLSALSSHEQVYRRQIKRSKSLLESVGFGIPDESDALKMKNVHQTGIAIFYSSPSIISFLRFNLLFSEVLVDLREAILSVGRHFQERDPRYEEISMSADYAMSSHALDHEVFARVSTNKNRRAKALLDFERHDDDELGFRRNDIITVISMKDEHCWIGELNGLRGWFPAKFVEVLDERSKQYSSAGDDTVTPLIADVVRGNLCPAIKAILEHGLKRPVLLGTVCHPWQFIEEVANAEVEKDFGSVYSRLVLCRTFRLDEDGKVLTPEELLYRCVAAANRSHDEYHAQMDVKLRSLVCMGLNEQVLHLWLEVLASCSAVVKKWYNPWSFMASPGWVQIKCELRILSQFPFNLNPDFELPVDTQPGQPMKDGLKDMLVKHHLFSWDL</sequence>
<evidence type="ECO:0000256" key="4">
    <source>
        <dbReference type="ARBA" id="ARBA00012483"/>
    </source>
</evidence>
<feature type="domain" description="RING-type" evidence="19">
    <location>
        <begin position="580"/>
        <end position="638"/>
    </location>
</feature>
<dbReference type="InterPro" id="IPR035969">
    <property type="entry name" value="Rab-GAP_TBC_sf"/>
</dbReference>
<comment type="similarity">
    <text evidence="3">Belongs to the SH3RF family.</text>
</comment>
<dbReference type="Gene3D" id="1.20.58.900">
    <property type="match status" value="1"/>
</dbReference>
<evidence type="ECO:0000256" key="8">
    <source>
        <dbReference type="ARBA" id="ARBA00022737"/>
    </source>
</evidence>
<dbReference type="InterPro" id="IPR001841">
    <property type="entry name" value="Znf_RING"/>
</dbReference>
<evidence type="ECO:0000256" key="9">
    <source>
        <dbReference type="ARBA" id="ARBA00022771"/>
    </source>
</evidence>
<evidence type="ECO:0000256" key="12">
    <source>
        <dbReference type="ARBA" id="ARBA00022843"/>
    </source>
</evidence>
<dbReference type="SMART" id="SM00326">
    <property type="entry name" value="SH3"/>
    <property type="match status" value="1"/>
</dbReference>
<dbReference type="GO" id="GO:0008270">
    <property type="term" value="F:zinc ion binding"/>
    <property type="evidence" value="ECO:0007669"/>
    <property type="project" value="UniProtKB-KW"/>
</dbReference>
<dbReference type="InterPro" id="IPR036047">
    <property type="entry name" value="F-box-like_dom_sf"/>
</dbReference>
<dbReference type="CDD" id="cd17688">
    <property type="entry name" value="RUN_SGSM3"/>
    <property type="match status" value="1"/>
</dbReference>
<keyword evidence="6" id="KW-0808">Transferase</keyword>
<accession>A0A7R9BFF6</accession>
<dbReference type="PROSITE" id="PS50002">
    <property type="entry name" value="SH3"/>
    <property type="match status" value="1"/>
</dbReference>
<evidence type="ECO:0000256" key="16">
    <source>
        <dbReference type="SAM" id="MobiDB-lite"/>
    </source>
</evidence>
<protein>
    <recommendedName>
        <fullName evidence="4">RING-type E3 ubiquitin transferase</fullName>
        <ecNumber evidence="4">2.3.2.27</ecNumber>
    </recommendedName>
    <alternativeName>
        <fullName evidence="13">RUN and TBC1 domain-containing protein 3</fullName>
    </alternativeName>
</protein>
<dbReference type="InterPro" id="IPR000195">
    <property type="entry name" value="Rab-GAP-TBC_dom"/>
</dbReference>
<dbReference type="SMART" id="SM01204">
    <property type="entry name" value="FIST_C"/>
    <property type="match status" value="1"/>
</dbReference>
<dbReference type="EC" id="2.3.2.27" evidence="4"/>
<dbReference type="OrthoDB" id="44736at2759"/>
<dbReference type="SMART" id="SM00184">
    <property type="entry name" value="RING"/>
    <property type="match status" value="1"/>
</dbReference>
<evidence type="ECO:0000313" key="23">
    <source>
        <dbReference type="Proteomes" id="UP000678499"/>
    </source>
</evidence>
<dbReference type="Pfam" id="PF02759">
    <property type="entry name" value="RUN"/>
    <property type="match status" value="1"/>
</dbReference>
<dbReference type="SUPFAM" id="SSF81383">
    <property type="entry name" value="F-box domain"/>
    <property type="match status" value="1"/>
</dbReference>
<evidence type="ECO:0000313" key="22">
    <source>
        <dbReference type="EMBL" id="CAD7274277.1"/>
    </source>
</evidence>
<dbReference type="SUPFAM" id="SSF50044">
    <property type="entry name" value="SH3-domain"/>
    <property type="match status" value="1"/>
</dbReference>
<feature type="zinc finger region" description="C3H1-type" evidence="15">
    <location>
        <begin position="508"/>
        <end position="534"/>
    </location>
</feature>
<dbReference type="InterPro" id="IPR036028">
    <property type="entry name" value="SH3-like_dom_sf"/>
</dbReference>
<dbReference type="SUPFAM" id="SSF57850">
    <property type="entry name" value="RING/U-box"/>
    <property type="match status" value="1"/>
</dbReference>
<dbReference type="InterPro" id="IPR045072">
    <property type="entry name" value="MKRN-like"/>
</dbReference>
<dbReference type="SUPFAM" id="SSF140741">
    <property type="entry name" value="RUN domain-like"/>
    <property type="match status" value="1"/>
</dbReference>
<evidence type="ECO:0000259" key="21">
    <source>
        <dbReference type="PROSITE" id="PS50826"/>
    </source>
</evidence>
<feature type="region of interest" description="Disordered" evidence="16">
    <location>
        <begin position="416"/>
        <end position="435"/>
    </location>
</feature>
<evidence type="ECO:0000259" key="20">
    <source>
        <dbReference type="PROSITE" id="PS50103"/>
    </source>
</evidence>
<keyword evidence="5 14" id="KW-0728">SH3 domain</keyword>
<dbReference type="Pfam" id="PF00097">
    <property type="entry name" value="zf-C3HC4"/>
    <property type="match status" value="1"/>
</dbReference>
<dbReference type="PROSITE" id="PS00518">
    <property type="entry name" value="ZF_RING_1"/>
    <property type="match status" value="1"/>
</dbReference>
<evidence type="ECO:0000256" key="10">
    <source>
        <dbReference type="ARBA" id="ARBA00022786"/>
    </source>
</evidence>
<dbReference type="PANTHER" id="PTHR11224:SF10">
    <property type="entry name" value="IP09428P-RELATED"/>
    <property type="match status" value="1"/>
</dbReference>
<dbReference type="InterPro" id="IPR001452">
    <property type="entry name" value="SH3_domain"/>
</dbReference>
<evidence type="ECO:0000256" key="6">
    <source>
        <dbReference type="ARBA" id="ARBA00022679"/>
    </source>
</evidence>
<dbReference type="InterPro" id="IPR018957">
    <property type="entry name" value="Znf_C3HC4_RING-type"/>
</dbReference>
<evidence type="ECO:0000259" key="18">
    <source>
        <dbReference type="PROSITE" id="PS50086"/>
    </source>
</evidence>
<feature type="zinc finger region" description="C3H1-type" evidence="15">
    <location>
        <begin position="667"/>
        <end position="696"/>
    </location>
</feature>
<dbReference type="Gene3D" id="1.10.8.270">
    <property type="entry name" value="putative rabgap domain of human tbc1 domain family member 14 like domains"/>
    <property type="match status" value="1"/>
</dbReference>
<dbReference type="PANTHER" id="PTHR11224">
    <property type="entry name" value="MAKORIN-RELATED"/>
    <property type="match status" value="1"/>
</dbReference>
<dbReference type="PROSITE" id="PS50089">
    <property type="entry name" value="ZF_RING_2"/>
    <property type="match status" value="1"/>
</dbReference>